<dbReference type="SMART" id="SM00491">
    <property type="entry name" value="HELICc2"/>
    <property type="match status" value="1"/>
</dbReference>
<feature type="domain" description="ATP-dependent helicase C-terminal" evidence="1">
    <location>
        <begin position="71"/>
        <end position="203"/>
    </location>
</feature>
<dbReference type="InterPro" id="IPR006555">
    <property type="entry name" value="ATP-dep_Helicase_C"/>
</dbReference>
<feature type="non-terminal residue" evidence="2">
    <location>
        <position position="203"/>
    </location>
</feature>
<gene>
    <name evidence="2" type="ORF">S01H4_59475</name>
</gene>
<feature type="non-terminal residue" evidence="2">
    <location>
        <position position="1"/>
    </location>
</feature>
<protein>
    <recommendedName>
        <fullName evidence="1">ATP-dependent helicase C-terminal domain-containing protein</fullName>
    </recommendedName>
</protein>
<evidence type="ECO:0000259" key="1">
    <source>
        <dbReference type="SMART" id="SM00491"/>
    </source>
</evidence>
<accession>X1CLU4</accession>
<comment type="caution">
    <text evidence="2">The sequence shown here is derived from an EMBL/GenBank/DDBJ whole genome shotgun (WGS) entry which is preliminary data.</text>
</comment>
<name>X1CLU4_9ZZZZ</name>
<dbReference type="GO" id="GO:0003678">
    <property type="term" value="F:DNA helicase activity"/>
    <property type="evidence" value="ECO:0007669"/>
    <property type="project" value="TreeGrafter"/>
</dbReference>
<dbReference type="Gene3D" id="3.40.50.300">
    <property type="entry name" value="P-loop containing nucleotide triphosphate hydrolases"/>
    <property type="match status" value="1"/>
</dbReference>
<dbReference type="GO" id="GO:0005524">
    <property type="term" value="F:ATP binding"/>
    <property type="evidence" value="ECO:0007669"/>
    <property type="project" value="InterPro"/>
</dbReference>
<dbReference type="GO" id="GO:0003676">
    <property type="term" value="F:nucleic acid binding"/>
    <property type="evidence" value="ECO:0007669"/>
    <property type="project" value="InterPro"/>
</dbReference>
<dbReference type="PANTHER" id="PTHR11472:SF34">
    <property type="entry name" value="REGULATOR OF TELOMERE ELONGATION HELICASE 1"/>
    <property type="match status" value="1"/>
</dbReference>
<dbReference type="InterPro" id="IPR045028">
    <property type="entry name" value="DinG/Rad3-like"/>
</dbReference>
<dbReference type="SUPFAM" id="SSF52540">
    <property type="entry name" value="P-loop containing nucleoside triphosphate hydrolases"/>
    <property type="match status" value="1"/>
</dbReference>
<organism evidence="2">
    <name type="scientific">marine sediment metagenome</name>
    <dbReference type="NCBI Taxonomy" id="412755"/>
    <lineage>
        <taxon>unclassified sequences</taxon>
        <taxon>metagenomes</taxon>
        <taxon>ecological metagenomes</taxon>
    </lineage>
</organism>
<dbReference type="PANTHER" id="PTHR11472">
    <property type="entry name" value="DNA REPAIR DEAD HELICASE RAD3/XP-D SUBFAMILY MEMBER"/>
    <property type="match status" value="1"/>
</dbReference>
<dbReference type="GO" id="GO:0016818">
    <property type="term" value="F:hydrolase activity, acting on acid anhydrides, in phosphorus-containing anhydrides"/>
    <property type="evidence" value="ECO:0007669"/>
    <property type="project" value="InterPro"/>
</dbReference>
<dbReference type="InterPro" id="IPR027417">
    <property type="entry name" value="P-loop_NTPase"/>
</dbReference>
<reference evidence="2" key="1">
    <citation type="journal article" date="2014" name="Front. Microbiol.">
        <title>High frequency of phylogenetically diverse reductive dehalogenase-homologous genes in deep subseafloor sedimentary metagenomes.</title>
        <authorList>
            <person name="Kawai M."/>
            <person name="Futagami T."/>
            <person name="Toyoda A."/>
            <person name="Takaki Y."/>
            <person name="Nishi S."/>
            <person name="Hori S."/>
            <person name="Arai W."/>
            <person name="Tsubouchi T."/>
            <person name="Morono Y."/>
            <person name="Uchiyama I."/>
            <person name="Ito T."/>
            <person name="Fujiyama A."/>
            <person name="Inagaki F."/>
            <person name="Takami H."/>
        </authorList>
    </citation>
    <scope>NUCLEOTIDE SEQUENCE</scope>
    <source>
        <strain evidence="2">Expedition CK06-06</strain>
    </source>
</reference>
<dbReference type="GO" id="GO:0006139">
    <property type="term" value="P:nucleobase-containing compound metabolic process"/>
    <property type="evidence" value="ECO:0007669"/>
    <property type="project" value="InterPro"/>
</dbReference>
<dbReference type="AlphaFoldDB" id="X1CLU4"/>
<proteinExistence type="predicted"/>
<evidence type="ECO:0000313" key="2">
    <source>
        <dbReference type="EMBL" id="GAH08717.1"/>
    </source>
</evidence>
<sequence length="203" mass="22767">IHLNPIDVIGLDDFSALKLGSPFDYEKQVTMYIEKDLPDPNESAFIEAAVQTLKKYLLKTAGRAFVLFTSYDMLERIAQELADWLVCNDIELLQQGTGIDRTALLRRFKDEGNCALFGTDSFWQGVDVPGEALSNVIIVRLPFAVPDQPLIAGRLEQIKQQGGNPFYEYQLPSAILKFKQGFGRLIRNKTDTGIVVILDSRVV</sequence>
<dbReference type="EMBL" id="BART01034885">
    <property type="protein sequence ID" value="GAH08717.1"/>
    <property type="molecule type" value="Genomic_DNA"/>
</dbReference>
<dbReference type="Pfam" id="PF13307">
    <property type="entry name" value="Helicase_C_2"/>
    <property type="match status" value="1"/>
</dbReference>